<name>A0A1G8E8E9_9PROT</name>
<evidence type="ECO:0000256" key="9">
    <source>
        <dbReference type="PROSITE-ProRule" id="PRU00169"/>
    </source>
</evidence>
<dbReference type="Gene3D" id="3.30.450.20">
    <property type="entry name" value="PAS domain"/>
    <property type="match status" value="3"/>
</dbReference>
<dbReference type="RefSeq" id="WP_092620830.1">
    <property type="nucleotide sequence ID" value="NZ_FNCV01000009.1"/>
</dbReference>
<dbReference type="PROSITE" id="PS50109">
    <property type="entry name" value="HIS_KIN"/>
    <property type="match status" value="1"/>
</dbReference>
<dbReference type="GO" id="GO:0000155">
    <property type="term" value="F:phosphorelay sensor kinase activity"/>
    <property type="evidence" value="ECO:0007669"/>
    <property type="project" value="InterPro"/>
</dbReference>
<dbReference type="AlphaFoldDB" id="A0A1G8E8E9"/>
<feature type="region of interest" description="Disordered" evidence="10">
    <location>
        <begin position="1"/>
        <end position="21"/>
    </location>
</feature>
<keyword evidence="6" id="KW-0418">Kinase</keyword>
<dbReference type="PANTHER" id="PTHR43065:SF46">
    <property type="entry name" value="C4-DICARBOXYLATE TRANSPORT SENSOR PROTEIN DCTB"/>
    <property type="match status" value="1"/>
</dbReference>
<comment type="catalytic activity">
    <reaction evidence="1">
        <text>ATP + protein L-histidine = ADP + protein N-phospho-L-histidine.</text>
        <dbReference type="EC" id="2.7.13.3"/>
    </reaction>
</comment>
<dbReference type="PROSITE" id="PS50113">
    <property type="entry name" value="PAC"/>
    <property type="match status" value="2"/>
</dbReference>
<evidence type="ECO:0000259" key="11">
    <source>
        <dbReference type="PROSITE" id="PS50109"/>
    </source>
</evidence>
<dbReference type="SUPFAM" id="SSF55874">
    <property type="entry name" value="ATPase domain of HSP90 chaperone/DNA topoisomerase II/histidine kinase"/>
    <property type="match status" value="1"/>
</dbReference>
<sequence length="800" mass="86577">MTGRAADETAGRGSPSAGDPRDALAAALRRSGDLFRDLALAHADWLFELNADLDFMWIAVGNGGSASLDRLIGRHWFDAVAEAEEDGLASHRAQLANRQGFRNHRLWLEVPGQGRRLVRVSARPVRDAAGVFAGYRGVGVDISDQAEAERRAEDAERRLVRALNSAAGAVAIWSPEDRLVMCNEGFVQLLIPGTRRAELTGRTFAEVACLSPLFQQQDRHEADAWLRMRRDSHAQADGEPVELTLPDGRHFLVRESRTEDGQTIGIYADITNRRLTEAALAESEERYRTLIEMIPDGIIVLGGGRIRFANAAAARLLGFVTPGEMTGWPIWDLVPPRSRAELEDMVSRTEGLGLSGTTFEARLRHQGGRLVVAEISTAPIHFAGHPSTLAVLHDISRQQETQRQLIQAAKLATLGEMAAGLAHELSQPLNIMRMSADAALLKMERGRADPAYLRETFQVLSEQAGRMGEIVQHMRVFSRPDIGPATLFDPRVTIRQSSAMVRKQFALQGIAVDLRMPLDGEIQVLGRPIQLEQVILNMLTNARDALQEKGAAEPAGSAFEPAITLHLAEVGQQVRIRIEDNGPGIPEYAMDRLFDPFFTTKQEGKGTGLGLSISYSVIAGMGGSLNARNLKQGAEFTILLPLARAAQGEPPPGAGALAAPRRQRTTRRPPRVLVVDDEPAAADRVAEFLTERGIMVSRAADGASALALAEENDPDLVLTDLRMPGLHGSHLIAELAERAPDLPVVILTGHLEDSDGVAAAGPTVRHVLFKPLSLSRLAEVVDEVLGPTREGGDGGGQGNG</sequence>
<proteinExistence type="predicted"/>
<dbReference type="Pfam" id="PF02518">
    <property type="entry name" value="HATPase_c"/>
    <property type="match status" value="1"/>
</dbReference>
<dbReference type="Pfam" id="PF13426">
    <property type="entry name" value="PAS_9"/>
    <property type="match status" value="1"/>
</dbReference>
<keyword evidence="3 9" id="KW-0597">Phosphoprotein</keyword>
<dbReference type="InterPro" id="IPR000014">
    <property type="entry name" value="PAS"/>
</dbReference>
<evidence type="ECO:0000256" key="10">
    <source>
        <dbReference type="SAM" id="MobiDB-lite"/>
    </source>
</evidence>
<dbReference type="Pfam" id="PF00072">
    <property type="entry name" value="Response_reg"/>
    <property type="match status" value="1"/>
</dbReference>
<evidence type="ECO:0000313" key="14">
    <source>
        <dbReference type="EMBL" id="SDH66202.1"/>
    </source>
</evidence>
<dbReference type="InterPro" id="IPR013767">
    <property type="entry name" value="PAS_fold"/>
</dbReference>
<dbReference type="CDD" id="cd00156">
    <property type="entry name" value="REC"/>
    <property type="match status" value="1"/>
</dbReference>
<dbReference type="STRING" id="83401.SAMN05421742_10969"/>
<feature type="domain" description="Histidine kinase" evidence="11">
    <location>
        <begin position="420"/>
        <end position="644"/>
    </location>
</feature>
<dbReference type="CDD" id="cd00130">
    <property type="entry name" value="PAS"/>
    <property type="match status" value="2"/>
</dbReference>
<dbReference type="SMART" id="SM00448">
    <property type="entry name" value="REC"/>
    <property type="match status" value="1"/>
</dbReference>
<gene>
    <name evidence="14" type="ORF">SAMN05421742_10969</name>
</gene>
<dbReference type="InterPro" id="IPR036097">
    <property type="entry name" value="HisK_dim/P_sf"/>
</dbReference>
<evidence type="ECO:0000256" key="8">
    <source>
        <dbReference type="ARBA" id="ARBA00023012"/>
    </source>
</evidence>
<dbReference type="InterPro" id="IPR011006">
    <property type="entry name" value="CheY-like_superfamily"/>
</dbReference>
<feature type="modified residue" description="4-aspartylphosphate" evidence="9">
    <location>
        <position position="720"/>
    </location>
</feature>
<dbReference type="PROSITE" id="PS50110">
    <property type="entry name" value="RESPONSE_REGULATORY"/>
    <property type="match status" value="1"/>
</dbReference>
<dbReference type="SMART" id="SM00086">
    <property type="entry name" value="PAC"/>
    <property type="match status" value="2"/>
</dbReference>
<evidence type="ECO:0000313" key="15">
    <source>
        <dbReference type="Proteomes" id="UP000217076"/>
    </source>
</evidence>
<keyword evidence="15" id="KW-1185">Reference proteome</keyword>
<feature type="compositionally biased region" description="Basic and acidic residues" evidence="10">
    <location>
        <begin position="1"/>
        <end position="10"/>
    </location>
</feature>
<dbReference type="OrthoDB" id="9808408at2"/>
<evidence type="ECO:0000256" key="4">
    <source>
        <dbReference type="ARBA" id="ARBA00022679"/>
    </source>
</evidence>
<keyword evidence="5" id="KW-0547">Nucleotide-binding</keyword>
<evidence type="ECO:0000256" key="2">
    <source>
        <dbReference type="ARBA" id="ARBA00012438"/>
    </source>
</evidence>
<evidence type="ECO:0000256" key="7">
    <source>
        <dbReference type="ARBA" id="ARBA00022840"/>
    </source>
</evidence>
<reference evidence="15" key="1">
    <citation type="submission" date="2016-10" db="EMBL/GenBank/DDBJ databases">
        <authorList>
            <person name="Varghese N."/>
            <person name="Submissions S."/>
        </authorList>
    </citation>
    <scope>NUCLEOTIDE SEQUENCE [LARGE SCALE GENOMIC DNA]</scope>
    <source>
        <strain evidence="15">930I</strain>
    </source>
</reference>
<feature type="domain" description="PAC" evidence="13">
    <location>
        <begin position="102"/>
        <end position="154"/>
    </location>
</feature>
<dbReference type="SMART" id="SM00091">
    <property type="entry name" value="PAS"/>
    <property type="match status" value="2"/>
</dbReference>
<dbReference type="InterPro" id="IPR004358">
    <property type="entry name" value="Sig_transdc_His_kin-like_C"/>
</dbReference>
<keyword evidence="8" id="KW-0902">Two-component regulatory system</keyword>
<dbReference type="PANTHER" id="PTHR43065">
    <property type="entry name" value="SENSOR HISTIDINE KINASE"/>
    <property type="match status" value="1"/>
</dbReference>
<dbReference type="InterPro" id="IPR001610">
    <property type="entry name" value="PAC"/>
</dbReference>
<dbReference type="Gene3D" id="3.30.565.10">
    <property type="entry name" value="Histidine kinase-like ATPase, C-terminal domain"/>
    <property type="match status" value="1"/>
</dbReference>
<accession>A0A1G8E8E9</accession>
<evidence type="ECO:0000256" key="3">
    <source>
        <dbReference type="ARBA" id="ARBA00022553"/>
    </source>
</evidence>
<evidence type="ECO:0000259" key="13">
    <source>
        <dbReference type="PROSITE" id="PS50113"/>
    </source>
</evidence>
<dbReference type="SUPFAM" id="SSF52172">
    <property type="entry name" value="CheY-like"/>
    <property type="match status" value="1"/>
</dbReference>
<evidence type="ECO:0000259" key="12">
    <source>
        <dbReference type="PROSITE" id="PS50110"/>
    </source>
</evidence>
<evidence type="ECO:0000256" key="1">
    <source>
        <dbReference type="ARBA" id="ARBA00000085"/>
    </source>
</evidence>
<dbReference type="SUPFAM" id="SSF47384">
    <property type="entry name" value="Homodimeric domain of signal transducing histidine kinase"/>
    <property type="match status" value="1"/>
</dbReference>
<dbReference type="PRINTS" id="PR00344">
    <property type="entry name" value="BCTRLSENSOR"/>
</dbReference>
<keyword evidence="4" id="KW-0808">Transferase</keyword>
<dbReference type="Pfam" id="PF00989">
    <property type="entry name" value="PAS"/>
    <property type="match status" value="1"/>
</dbReference>
<dbReference type="SUPFAM" id="SSF55785">
    <property type="entry name" value="PYP-like sensor domain (PAS domain)"/>
    <property type="match status" value="3"/>
</dbReference>
<dbReference type="InterPro" id="IPR003594">
    <property type="entry name" value="HATPase_dom"/>
</dbReference>
<keyword evidence="7" id="KW-0067">ATP-binding</keyword>
<evidence type="ECO:0000256" key="6">
    <source>
        <dbReference type="ARBA" id="ARBA00022777"/>
    </source>
</evidence>
<dbReference type="SMART" id="SM00387">
    <property type="entry name" value="HATPase_c"/>
    <property type="match status" value="1"/>
</dbReference>
<dbReference type="Gene3D" id="1.10.287.130">
    <property type="match status" value="1"/>
</dbReference>
<dbReference type="InterPro" id="IPR000700">
    <property type="entry name" value="PAS-assoc_C"/>
</dbReference>
<organism evidence="14 15">
    <name type="scientific">Roseospirillum parvum</name>
    <dbReference type="NCBI Taxonomy" id="83401"/>
    <lineage>
        <taxon>Bacteria</taxon>
        <taxon>Pseudomonadati</taxon>
        <taxon>Pseudomonadota</taxon>
        <taxon>Alphaproteobacteria</taxon>
        <taxon>Rhodospirillales</taxon>
        <taxon>Rhodospirillaceae</taxon>
        <taxon>Roseospirillum</taxon>
    </lineage>
</organism>
<dbReference type="Gene3D" id="3.40.50.2300">
    <property type="match status" value="1"/>
</dbReference>
<dbReference type="InterPro" id="IPR001789">
    <property type="entry name" value="Sig_transdc_resp-reg_receiver"/>
</dbReference>
<dbReference type="InterPro" id="IPR036890">
    <property type="entry name" value="HATPase_C_sf"/>
</dbReference>
<dbReference type="InterPro" id="IPR003661">
    <property type="entry name" value="HisK_dim/P_dom"/>
</dbReference>
<feature type="compositionally biased region" description="Low complexity" evidence="10">
    <location>
        <begin position="649"/>
        <end position="660"/>
    </location>
</feature>
<dbReference type="Pfam" id="PF00512">
    <property type="entry name" value="HisKA"/>
    <property type="match status" value="1"/>
</dbReference>
<feature type="domain" description="PAC" evidence="13">
    <location>
        <begin position="357"/>
        <end position="407"/>
    </location>
</feature>
<dbReference type="EC" id="2.7.13.3" evidence="2"/>
<dbReference type="Pfam" id="PF12860">
    <property type="entry name" value="PAS_7"/>
    <property type="match status" value="1"/>
</dbReference>
<feature type="domain" description="Response regulatory" evidence="12">
    <location>
        <begin position="671"/>
        <end position="785"/>
    </location>
</feature>
<dbReference type="GO" id="GO:0005524">
    <property type="term" value="F:ATP binding"/>
    <property type="evidence" value="ECO:0007669"/>
    <property type="project" value="UniProtKB-KW"/>
</dbReference>
<dbReference type="CDD" id="cd00082">
    <property type="entry name" value="HisKA"/>
    <property type="match status" value="1"/>
</dbReference>
<dbReference type="SMART" id="SM00388">
    <property type="entry name" value="HisKA"/>
    <property type="match status" value="1"/>
</dbReference>
<dbReference type="NCBIfam" id="TIGR00229">
    <property type="entry name" value="sensory_box"/>
    <property type="match status" value="1"/>
</dbReference>
<dbReference type="Proteomes" id="UP000217076">
    <property type="component" value="Unassembled WGS sequence"/>
</dbReference>
<dbReference type="InterPro" id="IPR035965">
    <property type="entry name" value="PAS-like_dom_sf"/>
</dbReference>
<evidence type="ECO:0000256" key="5">
    <source>
        <dbReference type="ARBA" id="ARBA00022741"/>
    </source>
</evidence>
<feature type="region of interest" description="Disordered" evidence="10">
    <location>
        <begin position="649"/>
        <end position="669"/>
    </location>
</feature>
<protein>
    <recommendedName>
        <fullName evidence="2">histidine kinase</fullName>
        <ecNumber evidence="2">2.7.13.3</ecNumber>
    </recommendedName>
</protein>
<dbReference type="EMBL" id="FNCV01000009">
    <property type="protein sequence ID" value="SDH66202.1"/>
    <property type="molecule type" value="Genomic_DNA"/>
</dbReference>
<dbReference type="GO" id="GO:0006355">
    <property type="term" value="P:regulation of DNA-templated transcription"/>
    <property type="evidence" value="ECO:0007669"/>
    <property type="project" value="InterPro"/>
</dbReference>
<dbReference type="InterPro" id="IPR005467">
    <property type="entry name" value="His_kinase_dom"/>
</dbReference>